<name>A0A1F7UY17_9BACT</name>
<dbReference type="PANTHER" id="PTHR33398">
    <property type="entry name" value="30S RIBOSOMAL PROTEIN S20"/>
    <property type="match status" value="1"/>
</dbReference>
<evidence type="ECO:0000256" key="7">
    <source>
        <dbReference type="HAMAP-Rule" id="MF_00500"/>
    </source>
</evidence>
<keyword evidence="5 7" id="KW-0687">Ribonucleoprotein</keyword>
<keyword evidence="4 7" id="KW-0689">Ribosomal protein</keyword>
<keyword evidence="3 7" id="KW-0694">RNA-binding</keyword>
<evidence type="ECO:0000256" key="6">
    <source>
        <dbReference type="ARBA" id="ARBA00035136"/>
    </source>
</evidence>
<evidence type="ECO:0000256" key="4">
    <source>
        <dbReference type="ARBA" id="ARBA00022980"/>
    </source>
</evidence>
<dbReference type="Proteomes" id="UP000176932">
    <property type="component" value="Unassembled WGS sequence"/>
</dbReference>
<dbReference type="InterPro" id="IPR002583">
    <property type="entry name" value="Ribosomal_bS20"/>
</dbReference>
<dbReference type="NCBIfam" id="TIGR00029">
    <property type="entry name" value="S20"/>
    <property type="match status" value="1"/>
</dbReference>
<dbReference type="GO" id="GO:0006412">
    <property type="term" value="P:translation"/>
    <property type="evidence" value="ECO:0007669"/>
    <property type="project" value="UniProtKB-UniRule"/>
</dbReference>
<dbReference type="EMBL" id="MGEL01000065">
    <property type="protein sequence ID" value="OGL82654.1"/>
    <property type="molecule type" value="Genomic_DNA"/>
</dbReference>
<evidence type="ECO:0000256" key="1">
    <source>
        <dbReference type="ARBA" id="ARBA00007634"/>
    </source>
</evidence>
<dbReference type="AlphaFoldDB" id="A0A1F7UY17"/>
<sequence length="90" mass="10079">MPNTSAAKKDLRQSSKRAERNTRIKEGMLYAAKMVRKAVESGNVEEARKQVLVAQQIFAKAAQKDIIKKNTASRRTSRLAKRVHALGSQK</sequence>
<dbReference type="GO" id="GO:0005829">
    <property type="term" value="C:cytosol"/>
    <property type="evidence" value="ECO:0007669"/>
    <property type="project" value="TreeGrafter"/>
</dbReference>
<keyword evidence="2 7" id="KW-0699">rRNA-binding</keyword>
<organism evidence="9 10">
    <name type="scientific">Candidatus Uhrbacteria bacterium RIFCSPLOWO2_01_FULL_53_9</name>
    <dbReference type="NCBI Taxonomy" id="1802403"/>
    <lineage>
        <taxon>Bacteria</taxon>
        <taxon>Candidatus Uhriibacteriota</taxon>
    </lineage>
</organism>
<protein>
    <recommendedName>
        <fullName evidence="6 7">Small ribosomal subunit protein bS20</fullName>
    </recommendedName>
</protein>
<gene>
    <name evidence="7" type="primary">rpsT</name>
    <name evidence="9" type="ORF">A3B32_02615</name>
</gene>
<evidence type="ECO:0000256" key="2">
    <source>
        <dbReference type="ARBA" id="ARBA00022730"/>
    </source>
</evidence>
<evidence type="ECO:0000313" key="10">
    <source>
        <dbReference type="Proteomes" id="UP000176932"/>
    </source>
</evidence>
<dbReference type="PANTHER" id="PTHR33398:SF1">
    <property type="entry name" value="SMALL RIBOSOMAL SUBUNIT PROTEIN BS20C"/>
    <property type="match status" value="1"/>
</dbReference>
<evidence type="ECO:0000256" key="3">
    <source>
        <dbReference type="ARBA" id="ARBA00022884"/>
    </source>
</evidence>
<dbReference type="GO" id="GO:0003735">
    <property type="term" value="F:structural constituent of ribosome"/>
    <property type="evidence" value="ECO:0007669"/>
    <property type="project" value="InterPro"/>
</dbReference>
<evidence type="ECO:0000313" key="9">
    <source>
        <dbReference type="EMBL" id="OGL82654.1"/>
    </source>
</evidence>
<feature type="compositionally biased region" description="Basic and acidic residues" evidence="8">
    <location>
        <begin position="7"/>
        <end position="23"/>
    </location>
</feature>
<feature type="region of interest" description="Disordered" evidence="8">
    <location>
        <begin position="1"/>
        <end position="23"/>
    </location>
</feature>
<evidence type="ECO:0000256" key="5">
    <source>
        <dbReference type="ARBA" id="ARBA00023274"/>
    </source>
</evidence>
<reference evidence="9 10" key="1">
    <citation type="journal article" date="2016" name="Nat. Commun.">
        <title>Thousands of microbial genomes shed light on interconnected biogeochemical processes in an aquifer system.</title>
        <authorList>
            <person name="Anantharaman K."/>
            <person name="Brown C.T."/>
            <person name="Hug L.A."/>
            <person name="Sharon I."/>
            <person name="Castelle C.J."/>
            <person name="Probst A.J."/>
            <person name="Thomas B.C."/>
            <person name="Singh A."/>
            <person name="Wilkins M.J."/>
            <person name="Karaoz U."/>
            <person name="Brodie E.L."/>
            <person name="Williams K.H."/>
            <person name="Hubbard S.S."/>
            <person name="Banfield J.F."/>
        </authorList>
    </citation>
    <scope>NUCLEOTIDE SEQUENCE [LARGE SCALE GENOMIC DNA]</scope>
</reference>
<accession>A0A1F7UY17</accession>
<dbReference type="InterPro" id="IPR036510">
    <property type="entry name" value="Ribosomal_bS20_sf"/>
</dbReference>
<dbReference type="SUPFAM" id="SSF46992">
    <property type="entry name" value="Ribosomal protein S20"/>
    <property type="match status" value="1"/>
</dbReference>
<dbReference type="Pfam" id="PF01649">
    <property type="entry name" value="Ribosomal_S20p"/>
    <property type="match status" value="1"/>
</dbReference>
<evidence type="ECO:0000256" key="8">
    <source>
        <dbReference type="SAM" id="MobiDB-lite"/>
    </source>
</evidence>
<dbReference type="Gene3D" id="1.20.58.110">
    <property type="entry name" value="Ribosomal protein S20"/>
    <property type="match status" value="1"/>
</dbReference>
<proteinExistence type="inferred from homology"/>
<comment type="similarity">
    <text evidence="1 7">Belongs to the bacterial ribosomal protein bS20 family.</text>
</comment>
<comment type="function">
    <text evidence="7">Binds directly to 16S ribosomal RNA.</text>
</comment>
<dbReference type="HAMAP" id="MF_00500">
    <property type="entry name" value="Ribosomal_bS20"/>
    <property type="match status" value="1"/>
</dbReference>
<comment type="caution">
    <text evidence="9">The sequence shown here is derived from an EMBL/GenBank/DDBJ whole genome shotgun (WGS) entry which is preliminary data.</text>
</comment>
<dbReference type="GO" id="GO:0070181">
    <property type="term" value="F:small ribosomal subunit rRNA binding"/>
    <property type="evidence" value="ECO:0007669"/>
    <property type="project" value="TreeGrafter"/>
</dbReference>
<dbReference type="GO" id="GO:0015935">
    <property type="term" value="C:small ribosomal subunit"/>
    <property type="evidence" value="ECO:0007669"/>
    <property type="project" value="TreeGrafter"/>
</dbReference>